<evidence type="ECO:0000313" key="2">
    <source>
        <dbReference type="EMBL" id="SDL79062.1"/>
    </source>
</evidence>
<dbReference type="EMBL" id="FNGF01000010">
    <property type="protein sequence ID" value="SDL79062.1"/>
    <property type="molecule type" value="Genomic_DNA"/>
</dbReference>
<keyword evidence="1" id="KW-0812">Transmembrane</keyword>
<protein>
    <submittedName>
        <fullName evidence="2">Uncharacterized protein</fullName>
    </submittedName>
</protein>
<dbReference type="AlphaFoldDB" id="A0A1G9MXR3"/>
<gene>
    <name evidence="2" type="ORF">SAMN05216298_0028</name>
</gene>
<feature type="transmembrane region" description="Helical" evidence="1">
    <location>
        <begin position="60"/>
        <end position="81"/>
    </location>
</feature>
<sequence>MHPHAPSPEFQGVAAQAGLGHWQTAYRPRPTRIAVPLTVAGIIYIAVVACLAGSNLLANGFGLIMLAIFTVFIGLGVLNLAHMKRKSGAGDELHFFEHGLIIKGPRTLVSVFHWDDALVYQRLFHYPQTGLTTYNYLLTDDANAPIAIGDPKGAAGSALVNLDGDLADFTLGAAFDRPDQWGPAIQAAITNAQLPNVLARIASGEKVRFGRLALTRHALVVEGTTIPWTDLQQITVKDGTAAFKSGGRFFRTREQVYAIPNFFVFKEAVQARSGLTWT</sequence>
<dbReference type="RefSeq" id="WP_091054356.1">
    <property type="nucleotide sequence ID" value="NZ_FNGF01000010.1"/>
</dbReference>
<name>A0A1G9MXR3_9ACTN</name>
<evidence type="ECO:0000313" key="3">
    <source>
        <dbReference type="Proteomes" id="UP000198662"/>
    </source>
</evidence>
<reference evidence="3" key="1">
    <citation type="submission" date="2016-10" db="EMBL/GenBank/DDBJ databases">
        <authorList>
            <person name="Varghese N."/>
            <person name="Submissions S."/>
        </authorList>
    </citation>
    <scope>NUCLEOTIDE SEQUENCE [LARGE SCALE GENOMIC DNA]</scope>
    <source>
        <strain evidence="3">CGMCC 4.3147</strain>
    </source>
</reference>
<keyword evidence="1" id="KW-1133">Transmembrane helix</keyword>
<accession>A0A1G9MXR3</accession>
<keyword evidence="1" id="KW-0472">Membrane</keyword>
<keyword evidence="3" id="KW-1185">Reference proteome</keyword>
<dbReference type="OrthoDB" id="4523591at2"/>
<dbReference type="STRING" id="380244.SAMN05216298_0028"/>
<organism evidence="2 3">
    <name type="scientific">Glycomyces sambucus</name>
    <dbReference type="NCBI Taxonomy" id="380244"/>
    <lineage>
        <taxon>Bacteria</taxon>
        <taxon>Bacillati</taxon>
        <taxon>Actinomycetota</taxon>
        <taxon>Actinomycetes</taxon>
        <taxon>Glycomycetales</taxon>
        <taxon>Glycomycetaceae</taxon>
        <taxon>Glycomyces</taxon>
    </lineage>
</organism>
<evidence type="ECO:0000256" key="1">
    <source>
        <dbReference type="SAM" id="Phobius"/>
    </source>
</evidence>
<dbReference type="Pfam" id="PF20226">
    <property type="entry name" value="DUF6585"/>
    <property type="match status" value="1"/>
</dbReference>
<dbReference type="InterPro" id="IPR046492">
    <property type="entry name" value="DUF6585"/>
</dbReference>
<proteinExistence type="predicted"/>
<dbReference type="Proteomes" id="UP000198662">
    <property type="component" value="Unassembled WGS sequence"/>
</dbReference>
<feature type="transmembrane region" description="Helical" evidence="1">
    <location>
        <begin position="33"/>
        <end position="54"/>
    </location>
</feature>